<organism evidence="3 4">
    <name type="scientific">Deinococcus lacus</name>
    <dbReference type="NCBI Taxonomy" id="392561"/>
    <lineage>
        <taxon>Bacteria</taxon>
        <taxon>Thermotogati</taxon>
        <taxon>Deinococcota</taxon>
        <taxon>Deinococci</taxon>
        <taxon>Deinococcales</taxon>
        <taxon>Deinococcaceae</taxon>
        <taxon>Deinococcus</taxon>
    </lineage>
</organism>
<dbReference type="RefSeq" id="WP_380082311.1">
    <property type="nucleotide sequence ID" value="NZ_JBHSWD010000001.1"/>
</dbReference>
<name>A0ABW1YAU0_9DEIO</name>
<feature type="compositionally biased region" description="Pro residues" evidence="1">
    <location>
        <begin position="73"/>
        <end position="86"/>
    </location>
</feature>
<dbReference type="Proteomes" id="UP001596297">
    <property type="component" value="Unassembled WGS sequence"/>
</dbReference>
<gene>
    <name evidence="3" type="ORF">ACFP81_04270</name>
</gene>
<protein>
    <submittedName>
        <fullName evidence="3">Uncharacterized protein</fullName>
    </submittedName>
</protein>
<reference evidence="4" key="1">
    <citation type="journal article" date="2019" name="Int. J. Syst. Evol. Microbiol.">
        <title>The Global Catalogue of Microorganisms (GCM) 10K type strain sequencing project: providing services to taxonomists for standard genome sequencing and annotation.</title>
        <authorList>
            <consortium name="The Broad Institute Genomics Platform"/>
            <consortium name="The Broad Institute Genome Sequencing Center for Infectious Disease"/>
            <person name="Wu L."/>
            <person name="Ma J."/>
        </authorList>
    </citation>
    <scope>NUCLEOTIDE SEQUENCE [LARGE SCALE GENOMIC DNA]</scope>
    <source>
        <strain evidence="4">CGMCC 1.15772</strain>
    </source>
</reference>
<evidence type="ECO:0000313" key="3">
    <source>
        <dbReference type="EMBL" id="MFC6591309.1"/>
    </source>
</evidence>
<proteinExistence type="predicted"/>
<feature type="region of interest" description="Disordered" evidence="1">
    <location>
        <begin position="47"/>
        <end position="124"/>
    </location>
</feature>
<keyword evidence="2" id="KW-0472">Membrane</keyword>
<keyword evidence="4" id="KW-1185">Reference proteome</keyword>
<keyword evidence="2" id="KW-1133">Transmembrane helix</keyword>
<feature type="transmembrane region" description="Helical" evidence="2">
    <location>
        <begin position="25"/>
        <end position="46"/>
    </location>
</feature>
<comment type="caution">
    <text evidence="3">The sequence shown here is derived from an EMBL/GenBank/DDBJ whole genome shotgun (WGS) entry which is preliminary data.</text>
</comment>
<sequence length="124" mass="12889">MPDQTPTRPPAPPALPLWRRLPWRAALAVPSLLGAVMGLFGLLGLAATVPPDTRPQVSAPPPADVRAELPQTAPQPAPPPPSPGWTPPLGRVSSAPRLPLRAATVAAPRRPNLAVLGRRQTDGG</sequence>
<keyword evidence="2" id="KW-0812">Transmembrane</keyword>
<evidence type="ECO:0000313" key="4">
    <source>
        <dbReference type="Proteomes" id="UP001596297"/>
    </source>
</evidence>
<dbReference type="EMBL" id="JBHSWD010000001">
    <property type="protein sequence ID" value="MFC6591309.1"/>
    <property type="molecule type" value="Genomic_DNA"/>
</dbReference>
<accession>A0ABW1YAU0</accession>
<evidence type="ECO:0000256" key="2">
    <source>
        <dbReference type="SAM" id="Phobius"/>
    </source>
</evidence>
<evidence type="ECO:0000256" key="1">
    <source>
        <dbReference type="SAM" id="MobiDB-lite"/>
    </source>
</evidence>